<dbReference type="SUPFAM" id="SSF51735">
    <property type="entry name" value="NAD(P)-binding Rossmann-fold domains"/>
    <property type="match status" value="1"/>
</dbReference>
<dbReference type="PANTHER" id="PTHR44169:SF6">
    <property type="entry name" value="NADPH-DEPENDENT 1-ACYLDIHYDROXYACETONE PHOSPHATE REDUCTASE"/>
    <property type="match status" value="1"/>
</dbReference>
<comment type="similarity">
    <text evidence="1 4">Belongs to the short-chain dehydrogenases/reductases (SDR) family.</text>
</comment>
<dbReference type="CDD" id="cd05374">
    <property type="entry name" value="17beta-HSD-like_SDR_c"/>
    <property type="match status" value="1"/>
</dbReference>
<keyword evidence="2" id="KW-0521">NADP</keyword>
<comment type="caution">
    <text evidence="5">The sequence shown here is derived from an EMBL/GenBank/DDBJ whole genome shotgun (WGS) entry which is preliminary data.</text>
</comment>
<name>A0A9P8I9J7_MORAP</name>
<proteinExistence type="inferred from homology"/>
<dbReference type="InterPro" id="IPR020904">
    <property type="entry name" value="Sc_DH/Rdtase_CS"/>
</dbReference>
<dbReference type="Proteomes" id="UP000717515">
    <property type="component" value="Unassembled WGS sequence"/>
</dbReference>
<sequence>MTSSKKIVLVTGCTTGGIGYETAKAFERNGCRVYAAARRLEAITDIEGLNIEKVYIDVLDEKSIKDAVNHVIEKEGRIDILFNNAGMGLACPLIDMSVCSAGPNISKEGGLHIETTRKLLDTNITSVILVSKEVAPHMIRQQSGLIVNVGSVTAYLSTPWGGLYAASKAAVHSISDALRMELAPFGVNVSVVAPGAIKSNIGDNNLKAFHLPEKSFYQSVISYIMSRANASQAPGCTPTASFAKYVVAKCLKSSPPRYIDYGTLSGLFRFLRYAPWMITDFIFSRKFGLNVLQKSVKDGKVVEK</sequence>
<gene>
    <name evidence="5" type="ORF">KVV02_006382</name>
</gene>
<evidence type="ECO:0000256" key="3">
    <source>
        <dbReference type="ARBA" id="ARBA00023002"/>
    </source>
</evidence>
<dbReference type="PANTHER" id="PTHR44169">
    <property type="entry name" value="NADPH-DEPENDENT 1-ACYLDIHYDROXYACETONE PHOSPHATE REDUCTASE"/>
    <property type="match status" value="1"/>
</dbReference>
<evidence type="ECO:0000256" key="1">
    <source>
        <dbReference type="ARBA" id="ARBA00006484"/>
    </source>
</evidence>
<dbReference type="PROSITE" id="PS00061">
    <property type="entry name" value="ADH_SHORT"/>
    <property type="match status" value="1"/>
</dbReference>
<dbReference type="Pfam" id="PF00106">
    <property type="entry name" value="adh_short"/>
    <property type="match status" value="1"/>
</dbReference>
<evidence type="ECO:0008006" key="7">
    <source>
        <dbReference type="Google" id="ProtNLM"/>
    </source>
</evidence>
<reference evidence="5" key="1">
    <citation type="submission" date="2021-07" db="EMBL/GenBank/DDBJ databases">
        <title>Draft genome of Mortierella alpina, strain LL118, isolated from an aspen leaf litter sample.</title>
        <authorList>
            <person name="Yang S."/>
            <person name="Vinatzer B.A."/>
        </authorList>
    </citation>
    <scope>NUCLEOTIDE SEQUENCE</scope>
    <source>
        <strain evidence="5">LL118</strain>
    </source>
</reference>
<dbReference type="GO" id="GO:0005783">
    <property type="term" value="C:endoplasmic reticulum"/>
    <property type="evidence" value="ECO:0007669"/>
    <property type="project" value="TreeGrafter"/>
</dbReference>
<dbReference type="InterPro" id="IPR036291">
    <property type="entry name" value="NAD(P)-bd_dom_sf"/>
</dbReference>
<evidence type="ECO:0000313" key="5">
    <source>
        <dbReference type="EMBL" id="KAG9327678.1"/>
    </source>
</evidence>
<dbReference type="FunFam" id="3.40.50.720:FF:000261">
    <property type="entry name" value="NADPH-dependent 1-acyldihydroxyacetone phosphate reductase"/>
    <property type="match status" value="1"/>
</dbReference>
<dbReference type="Gene3D" id="3.40.50.720">
    <property type="entry name" value="NAD(P)-binding Rossmann-like Domain"/>
    <property type="match status" value="1"/>
</dbReference>
<keyword evidence="3" id="KW-0560">Oxidoreductase</keyword>
<evidence type="ECO:0000256" key="4">
    <source>
        <dbReference type="RuleBase" id="RU000363"/>
    </source>
</evidence>
<evidence type="ECO:0000313" key="6">
    <source>
        <dbReference type="Proteomes" id="UP000717515"/>
    </source>
</evidence>
<dbReference type="InterPro" id="IPR002347">
    <property type="entry name" value="SDR_fam"/>
</dbReference>
<dbReference type="EMBL" id="JAIFTL010000002">
    <property type="protein sequence ID" value="KAG9327678.1"/>
    <property type="molecule type" value="Genomic_DNA"/>
</dbReference>
<protein>
    <recommendedName>
        <fullName evidence="7">NADPH-dependent 1-acyldihydroxyacetone phosphate reductase</fullName>
    </recommendedName>
</protein>
<dbReference type="PRINTS" id="PR00080">
    <property type="entry name" value="SDRFAMILY"/>
</dbReference>
<dbReference type="PRINTS" id="PR00081">
    <property type="entry name" value="GDHRDH"/>
</dbReference>
<evidence type="ECO:0000256" key="2">
    <source>
        <dbReference type="ARBA" id="ARBA00022857"/>
    </source>
</evidence>
<accession>A0A9P8I9J7</accession>
<organism evidence="5 6">
    <name type="scientific">Mortierella alpina</name>
    <name type="common">Oleaginous fungus</name>
    <name type="synonym">Mortierella renispora</name>
    <dbReference type="NCBI Taxonomy" id="64518"/>
    <lineage>
        <taxon>Eukaryota</taxon>
        <taxon>Fungi</taxon>
        <taxon>Fungi incertae sedis</taxon>
        <taxon>Mucoromycota</taxon>
        <taxon>Mortierellomycotina</taxon>
        <taxon>Mortierellomycetes</taxon>
        <taxon>Mortierellales</taxon>
        <taxon>Mortierellaceae</taxon>
        <taxon>Mortierella</taxon>
    </lineage>
</organism>
<dbReference type="AlphaFoldDB" id="A0A9P8I9J7"/>
<dbReference type="GO" id="GO:0016491">
    <property type="term" value="F:oxidoreductase activity"/>
    <property type="evidence" value="ECO:0007669"/>
    <property type="project" value="UniProtKB-KW"/>
</dbReference>